<name>A0ABW9CVA7_9BURK</name>
<sequence length="118" mass="12454">MHARLGIAANRHSALIARDQASCADGLIAARELLRTGQARYAIVAGVDSSPHPRMLKHYIDQRRLMNSGNSNGFFPSEAGCAMLLALDDPSGRAARRSSASAARSSPLRAPSRSGRGG</sequence>
<proteinExistence type="predicted"/>
<dbReference type="Gene3D" id="3.40.47.10">
    <property type="match status" value="1"/>
</dbReference>
<reference evidence="2 3" key="1">
    <citation type="journal article" date="2024" name="Chem. Sci.">
        <title>Discovery of megapolipeptins by genome mining of a Burkholderiales bacteria collection.</title>
        <authorList>
            <person name="Paulo B.S."/>
            <person name="Recchia M.J.J."/>
            <person name="Lee S."/>
            <person name="Fergusson C.H."/>
            <person name="Romanowski S.B."/>
            <person name="Hernandez A."/>
            <person name="Krull N."/>
            <person name="Liu D.Y."/>
            <person name="Cavanagh H."/>
            <person name="Bos A."/>
            <person name="Gray C.A."/>
            <person name="Murphy B.T."/>
            <person name="Linington R.G."/>
            <person name="Eustaquio A.S."/>
        </authorList>
    </citation>
    <scope>NUCLEOTIDE SEQUENCE [LARGE SCALE GENOMIC DNA]</scope>
    <source>
        <strain evidence="2 3">RL17-374-BIF-D</strain>
    </source>
</reference>
<keyword evidence="3" id="KW-1185">Reference proteome</keyword>
<dbReference type="EMBL" id="JAQQDB010000038">
    <property type="protein sequence ID" value="MFM0521684.1"/>
    <property type="molecule type" value="Genomic_DNA"/>
</dbReference>
<gene>
    <name evidence="2" type="ORF">PQR08_30095</name>
</gene>
<organism evidence="2 3">
    <name type="scientific">Caballeronia jiangsuensis</name>
    <dbReference type="NCBI Taxonomy" id="1458357"/>
    <lineage>
        <taxon>Bacteria</taxon>
        <taxon>Pseudomonadati</taxon>
        <taxon>Pseudomonadota</taxon>
        <taxon>Betaproteobacteria</taxon>
        <taxon>Burkholderiales</taxon>
        <taxon>Burkholderiaceae</taxon>
        <taxon>Caballeronia</taxon>
    </lineage>
</organism>
<evidence type="ECO:0000256" key="1">
    <source>
        <dbReference type="SAM" id="MobiDB-lite"/>
    </source>
</evidence>
<comment type="caution">
    <text evidence="2">The sequence shown here is derived from an EMBL/GenBank/DDBJ whole genome shotgun (WGS) entry which is preliminary data.</text>
</comment>
<evidence type="ECO:0000313" key="2">
    <source>
        <dbReference type="EMBL" id="MFM0521684.1"/>
    </source>
</evidence>
<dbReference type="RefSeq" id="WP_250484790.1">
    <property type="nucleotide sequence ID" value="NZ_JAQQDB010000038.1"/>
</dbReference>
<evidence type="ECO:0008006" key="4">
    <source>
        <dbReference type="Google" id="ProtNLM"/>
    </source>
</evidence>
<evidence type="ECO:0000313" key="3">
    <source>
        <dbReference type="Proteomes" id="UP001629462"/>
    </source>
</evidence>
<protein>
    <recommendedName>
        <fullName evidence="4">Beta-ketoacyl synthase N-terminal domain-containing protein</fullName>
    </recommendedName>
</protein>
<feature type="region of interest" description="Disordered" evidence="1">
    <location>
        <begin position="95"/>
        <end position="118"/>
    </location>
</feature>
<dbReference type="InterPro" id="IPR016039">
    <property type="entry name" value="Thiolase-like"/>
</dbReference>
<dbReference type="SUPFAM" id="SSF53901">
    <property type="entry name" value="Thiolase-like"/>
    <property type="match status" value="1"/>
</dbReference>
<accession>A0ABW9CVA7</accession>
<dbReference type="Proteomes" id="UP001629462">
    <property type="component" value="Unassembled WGS sequence"/>
</dbReference>
<feature type="compositionally biased region" description="Low complexity" evidence="1">
    <location>
        <begin position="97"/>
        <end position="118"/>
    </location>
</feature>